<gene>
    <name evidence="3" type="ORF">PW252_10445</name>
</gene>
<accession>A0AA96VM20</accession>
<proteinExistence type="predicted"/>
<feature type="compositionally biased region" description="Low complexity" evidence="1">
    <location>
        <begin position="22"/>
        <end position="51"/>
    </location>
</feature>
<feature type="signal peptide" evidence="2">
    <location>
        <begin position="1"/>
        <end position="19"/>
    </location>
</feature>
<feature type="region of interest" description="Disordered" evidence="1">
    <location>
        <begin position="22"/>
        <end position="52"/>
    </location>
</feature>
<dbReference type="RefSeq" id="WP_248049282.1">
    <property type="nucleotide sequence ID" value="NZ_CP118735.1"/>
</dbReference>
<reference evidence="3" key="1">
    <citation type="submission" date="2023-02" db="EMBL/GenBank/DDBJ databases">
        <title>Streptococcus sp. Genome Sequencing and Assembly.</title>
        <authorList>
            <person name="Shore S.M."/>
            <person name="Nicholson T.L."/>
        </authorList>
    </citation>
    <scope>NUCLEOTIDE SEQUENCE</scope>
    <source>
        <strain evidence="3">29887</strain>
    </source>
</reference>
<sequence length="279" mass="30777">MKKLTLISIAVLSFFSLVACTSGSSNSVGVESTSSTSSEDSTASSSYTSTAEFDSNKDNYSNLTLSDYDTWNHDLMENGKKVKVSGKIVQAMYDDGDTIVRLAFEGNYDNMILALIDGSQVTDTISEDDYITLYGYTYGRYTYESTFGAEITIPYMEVGLYEDYLGSDYQPKVLYDQNGIKLEQTNYYTFKLTNSGSIPIQSTIESMDVNGQVISSYGLGDLSYAELSSGQWKEATMRDSDGLLKEGATVNIVLEIMNDDYDVIATIPISFTLEKTVID</sequence>
<dbReference type="AlphaFoldDB" id="A0AA96VM20"/>
<evidence type="ECO:0000256" key="2">
    <source>
        <dbReference type="SAM" id="SignalP"/>
    </source>
</evidence>
<dbReference type="KEGG" id="sins:PW252_10445"/>
<organism evidence="3">
    <name type="scientific">Streptococcus iners</name>
    <dbReference type="NCBI Taxonomy" id="3028084"/>
    <lineage>
        <taxon>Bacteria</taxon>
        <taxon>Bacillati</taxon>
        <taxon>Bacillota</taxon>
        <taxon>Bacilli</taxon>
        <taxon>Lactobacillales</taxon>
        <taxon>Streptococcaceae</taxon>
        <taxon>Streptococcus</taxon>
    </lineage>
</organism>
<dbReference type="EMBL" id="CP118735">
    <property type="protein sequence ID" value="WNY50971.1"/>
    <property type="molecule type" value="Genomic_DNA"/>
</dbReference>
<dbReference type="PROSITE" id="PS51257">
    <property type="entry name" value="PROKAR_LIPOPROTEIN"/>
    <property type="match status" value="1"/>
</dbReference>
<evidence type="ECO:0000313" key="3">
    <source>
        <dbReference type="EMBL" id="WNY50971.1"/>
    </source>
</evidence>
<evidence type="ECO:0000256" key="1">
    <source>
        <dbReference type="SAM" id="MobiDB-lite"/>
    </source>
</evidence>
<name>A0AA96VM20_9STRE</name>
<evidence type="ECO:0008006" key="4">
    <source>
        <dbReference type="Google" id="ProtNLM"/>
    </source>
</evidence>
<protein>
    <recommendedName>
        <fullName evidence="4">Lipoprotein</fullName>
    </recommendedName>
</protein>
<feature type="chain" id="PRO_5041683681" description="Lipoprotein" evidence="2">
    <location>
        <begin position="20"/>
        <end position="279"/>
    </location>
</feature>
<keyword evidence="2" id="KW-0732">Signal</keyword>